<dbReference type="GO" id="GO:0030145">
    <property type="term" value="F:manganese ion binding"/>
    <property type="evidence" value="ECO:0007669"/>
    <property type="project" value="UniProtKB-UniRule"/>
</dbReference>
<evidence type="ECO:0000256" key="3">
    <source>
        <dbReference type="ARBA" id="ARBA00022695"/>
    </source>
</evidence>
<gene>
    <name evidence="8 9" type="primary">selO</name>
    <name evidence="8" type="synonym">ydiU</name>
    <name evidence="9" type="ORF">PSAL_007580</name>
</gene>
<keyword evidence="6 8" id="KW-0067">ATP-binding</keyword>
<feature type="active site" description="Proton acceptor" evidence="8">
    <location>
        <position position="255"/>
    </location>
</feature>
<dbReference type="EC" id="2.7.7.-" evidence="8"/>
<feature type="binding site" evidence="8">
    <location>
        <position position="256"/>
    </location>
    <ligand>
        <name>Mg(2+)</name>
        <dbReference type="ChEBI" id="CHEBI:18420"/>
    </ligand>
</feature>
<dbReference type="InterPro" id="IPR003846">
    <property type="entry name" value="SelO"/>
</dbReference>
<comment type="catalytic activity">
    <reaction evidence="8">
        <text>L-threonyl-[protein] + ATP = 3-O-(5'-adenylyl)-L-threonyl-[protein] + diphosphate</text>
        <dbReference type="Rhea" id="RHEA:54292"/>
        <dbReference type="Rhea" id="RHEA-COMP:11060"/>
        <dbReference type="Rhea" id="RHEA-COMP:13847"/>
        <dbReference type="ChEBI" id="CHEBI:30013"/>
        <dbReference type="ChEBI" id="CHEBI:30616"/>
        <dbReference type="ChEBI" id="CHEBI:33019"/>
        <dbReference type="ChEBI" id="CHEBI:138113"/>
        <dbReference type="EC" id="2.7.7.108"/>
    </reaction>
</comment>
<evidence type="ECO:0000313" key="9">
    <source>
        <dbReference type="EMBL" id="QPM89537.1"/>
    </source>
</evidence>
<organism evidence="9 10">
    <name type="scientific">Pseudooceanicola algae</name>
    <dbReference type="NCBI Taxonomy" id="1537215"/>
    <lineage>
        <taxon>Bacteria</taxon>
        <taxon>Pseudomonadati</taxon>
        <taxon>Pseudomonadota</taxon>
        <taxon>Alphaproteobacteria</taxon>
        <taxon>Rhodobacterales</taxon>
        <taxon>Paracoccaceae</taxon>
        <taxon>Pseudooceanicola</taxon>
    </lineage>
</organism>
<protein>
    <recommendedName>
        <fullName evidence="8">Protein nucleotidyltransferase YdiU</fullName>
        <ecNumber evidence="8">2.7.7.-</ecNumber>
    </recommendedName>
    <alternativeName>
        <fullName evidence="8">Protein adenylyltransferase YdiU</fullName>
        <ecNumber evidence="8">2.7.7.108</ecNumber>
    </alternativeName>
    <alternativeName>
        <fullName evidence="8">Protein uridylyltransferase YdiU</fullName>
        <ecNumber evidence="8">2.7.7.-</ecNumber>
    </alternativeName>
</protein>
<dbReference type="Proteomes" id="UP000283786">
    <property type="component" value="Chromosome"/>
</dbReference>
<sequence length="483" mass="51474">MDQTLTASATNPLSIPFDNSYAALPEGFFARSAPRAASAPRLLAFNAGLAADLGITGTGDPDALAQAFSGNALPDGADPLAQAYAGHQFGGFSPQLGDGRALLIGEVMGRHGQRLDVQLKGSGRTVFSRNGDGLAAIGPVLREYLVAEAMQALGVPTTRALAAVATGDRVQRETAQPGAVLTRVASSHLRVGTFEFFAARQDKARLQVLLDYAIARHDPDADSPLAFLKGVIARQAKLVAHWTAVGFIHGVMNTDNTTISGETIDYGPCAFLDGYHPATVYSSIDRQGRYAYDNQREVLPWNMAQLASALLSLEPDTQAGIAAYTEAVNAMPALIDAAWLRHFGAKIGLAEPTEADRPMIEGLLTLMANQEADFTNTFRGLSDGTAGATFTDPAPFHDWETTWRARLAQETDPEARMLATNPAVIPRNHRVDHALKAAAEGDMAPFETLMRVLATPFTLSDANAAFAQPPRLEEEIEATFCGT</sequence>
<comment type="catalytic activity">
    <reaction evidence="8">
        <text>L-seryl-[protein] + UTP = O-(5'-uridylyl)-L-seryl-[protein] + diphosphate</text>
        <dbReference type="Rhea" id="RHEA:64604"/>
        <dbReference type="Rhea" id="RHEA-COMP:9863"/>
        <dbReference type="Rhea" id="RHEA-COMP:16635"/>
        <dbReference type="ChEBI" id="CHEBI:29999"/>
        <dbReference type="ChEBI" id="CHEBI:33019"/>
        <dbReference type="ChEBI" id="CHEBI:46398"/>
        <dbReference type="ChEBI" id="CHEBI:156051"/>
    </reaction>
</comment>
<feature type="binding site" evidence="8">
    <location>
        <position position="265"/>
    </location>
    <ligand>
        <name>ATP</name>
        <dbReference type="ChEBI" id="CHEBI:30616"/>
    </ligand>
</feature>
<evidence type="ECO:0000256" key="2">
    <source>
        <dbReference type="ARBA" id="ARBA00022679"/>
    </source>
</evidence>
<comment type="function">
    <text evidence="8">Nucleotidyltransferase involved in the post-translational modification of proteins. It can catalyze the addition of adenosine monophosphate (AMP) or uridine monophosphate (UMP) to a protein, resulting in modifications known as AMPylation and UMPylation.</text>
</comment>
<dbReference type="PANTHER" id="PTHR32057">
    <property type="entry name" value="PROTEIN ADENYLYLTRANSFERASE SELO, MITOCHONDRIAL"/>
    <property type="match status" value="1"/>
</dbReference>
<dbReference type="EC" id="2.7.7.108" evidence="8"/>
<feature type="binding site" evidence="8">
    <location>
        <position position="100"/>
    </location>
    <ligand>
        <name>ATP</name>
        <dbReference type="ChEBI" id="CHEBI:30616"/>
    </ligand>
</feature>
<feature type="binding site" evidence="8">
    <location>
        <position position="133"/>
    </location>
    <ligand>
        <name>ATP</name>
        <dbReference type="ChEBI" id="CHEBI:30616"/>
    </ligand>
</feature>
<name>A0A418SE14_9RHOB</name>
<dbReference type="PANTHER" id="PTHR32057:SF14">
    <property type="entry name" value="PROTEIN ADENYLYLTRANSFERASE SELO, MITOCHONDRIAL"/>
    <property type="match status" value="1"/>
</dbReference>
<keyword evidence="10" id="KW-1185">Reference proteome</keyword>
<accession>A0A418SE14</accession>
<feature type="binding site" evidence="8">
    <location>
        <position position="183"/>
    </location>
    <ligand>
        <name>ATP</name>
        <dbReference type="ChEBI" id="CHEBI:30616"/>
    </ligand>
</feature>
<keyword evidence="8" id="KW-0464">Manganese</keyword>
<dbReference type="HAMAP" id="MF_00692">
    <property type="entry name" value="SelO"/>
    <property type="match status" value="1"/>
</dbReference>
<keyword evidence="4 8" id="KW-0479">Metal-binding</keyword>
<keyword evidence="5 8" id="KW-0547">Nucleotide-binding</keyword>
<comment type="catalytic activity">
    <reaction evidence="8">
        <text>L-seryl-[protein] + ATP = 3-O-(5'-adenylyl)-L-seryl-[protein] + diphosphate</text>
        <dbReference type="Rhea" id="RHEA:58120"/>
        <dbReference type="Rhea" id="RHEA-COMP:9863"/>
        <dbReference type="Rhea" id="RHEA-COMP:15073"/>
        <dbReference type="ChEBI" id="CHEBI:29999"/>
        <dbReference type="ChEBI" id="CHEBI:30616"/>
        <dbReference type="ChEBI" id="CHEBI:33019"/>
        <dbReference type="ChEBI" id="CHEBI:142516"/>
        <dbReference type="EC" id="2.7.7.108"/>
    </reaction>
</comment>
<comment type="cofactor">
    <cofactor evidence="8">
        <name>Mg(2+)</name>
        <dbReference type="ChEBI" id="CHEBI:18420"/>
    </cofactor>
    <cofactor evidence="8">
        <name>Mn(2+)</name>
        <dbReference type="ChEBI" id="CHEBI:29035"/>
    </cofactor>
</comment>
<evidence type="ECO:0000313" key="10">
    <source>
        <dbReference type="Proteomes" id="UP000283786"/>
    </source>
</evidence>
<feature type="binding site" evidence="8">
    <location>
        <position position="120"/>
    </location>
    <ligand>
        <name>ATP</name>
        <dbReference type="ChEBI" id="CHEBI:30616"/>
    </ligand>
</feature>
<dbReference type="KEGG" id="palw:PSAL_007580"/>
<comment type="similarity">
    <text evidence="1 8">Belongs to the SELO family.</text>
</comment>
<feature type="binding site" evidence="8">
    <location>
        <position position="132"/>
    </location>
    <ligand>
        <name>ATP</name>
        <dbReference type="ChEBI" id="CHEBI:30616"/>
    </ligand>
</feature>
<dbReference type="NCBIfam" id="NF000658">
    <property type="entry name" value="PRK00029.1"/>
    <property type="match status" value="1"/>
</dbReference>
<dbReference type="RefSeq" id="WP_119839959.1">
    <property type="nucleotide sequence ID" value="NZ_CP060436.1"/>
</dbReference>
<feature type="binding site" evidence="8">
    <location>
        <position position="97"/>
    </location>
    <ligand>
        <name>ATP</name>
        <dbReference type="ChEBI" id="CHEBI:30616"/>
    </ligand>
</feature>
<keyword evidence="2 8" id="KW-0808">Transferase</keyword>
<dbReference type="EMBL" id="CP060436">
    <property type="protein sequence ID" value="QPM89537.1"/>
    <property type="molecule type" value="Genomic_DNA"/>
</dbReference>
<feature type="binding site" evidence="8">
    <location>
        <position position="99"/>
    </location>
    <ligand>
        <name>ATP</name>
        <dbReference type="ChEBI" id="CHEBI:30616"/>
    </ligand>
</feature>
<dbReference type="Pfam" id="PF02696">
    <property type="entry name" value="SelO"/>
    <property type="match status" value="1"/>
</dbReference>
<evidence type="ECO:0000256" key="1">
    <source>
        <dbReference type="ARBA" id="ARBA00009747"/>
    </source>
</evidence>
<evidence type="ECO:0000256" key="5">
    <source>
        <dbReference type="ARBA" id="ARBA00022741"/>
    </source>
</evidence>
<evidence type="ECO:0000256" key="6">
    <source>
        <dbReference type="ARBA" id="ARBA00022840"/>
    </source>
</evidence>
<dbReference type="GO" id="GO:0070733">
    <property type="term" value="F:AMPylase activity"/>
    <property type="evidence" value="ECO:0007669"/>
    <property type="project" value="UniProtKB-EC"/>
</dbReference>
<comment type="catalytic activity">
    <reaction evidence="8">
        <text>L-histidyl-[protein] + UTP = N(tele)-(5'-uridylyl)-L-histidyl-[protein] + diphosphate</text>
        <dbReference type="Rhea" id="RHEA:83891"/>
        <dbReference type="Rhea" id="RHEA-COMP:9745"/>
        <dbReference type="Rhea" id="RHEA-COMP:20239"/>
        <dbReference type="ChEBI" id="CHEBI:29979"/>
        <dbReference type="ChEBI" id="CHEBI:33019"/>
        <dbReference type="ChEBI" id="CHEBI:46398"/>
        <dbReference type="ChEBI" id="CHEBI:233474"/>
    </reaction>
</comment>
<dbReference type="AlphaFoldDB" id="A0A418SE14"/>
<feature type="binding site" evidence="8">
    <location>
        <position position="265"/>
    </location>
    <ligand>
        <name>Mg(2+)</name>
        <dbReference type="ChEBI" id="CHEBI:18420"/>
    </ligand>
</feature>
<reference evidence="9 10" key="1">
    <citation type="submission" date="2020-08" db="EMBL/GenBank/DDBJ databases">
        <title>Genome sequence of Rhodobacteraceae bacterium Lw-13e.</title>
        <authorList>
            <person name="Poehlein A."/>
            <person name="Wolter L."/>
            <person name="Daniel R."/>
            <person name="Brinkhoff T."/>
        </authorList>
    </citation>
    <scope>NUCLEOTIDE SEQUENCE [LARGE SCALE GENOMIC DNA]</scope>
    <source>
        <strain evidence="9 10">Lw-13e</strain>
    </source>
</reference>
<dbReference type="GO" id="GO:0005524">
    <property type="term" value="F:ATP binding"/>
    <property type="evidence" value="ECO:0007669"/>
    <property type="project" value="UniProtKB-UniRule"/>
</dbReference>
<keyword evidence="3 8" id="KW-0548">Nucleotidyltransferase</keyword>
<evidence type="ECO:0000256" key="7">
    <source>
        <dbReference type="ARBA" id="ARBA00022842"/>
    </source>
</evidence>
<comment type="catalytic activity">
    <reaction evidence="8">
        <text>L-tyrosyl-[protein] + ATP = O-(5'-adenylyl)-L-tyrosyl-[protein] + diphosphate</text>
        <dbReference type="Rhea" id="RHEA:54288"/>
        <dbReference type="Rhea" id="RHEA-COMP:10136"/>
        <dbReference type="Rhea" id="RHEA-COMP:13846"/>
        <dbReference type="ChEBI" id="CHEBI:30616"/>
        <dbReference type="ChEBI" id="CHEBI:33019"/>
        <dbReference type="ChEBI" id="CHEBI:46858"/>
        <dbReference type="ChEBI" id="CHEBI:83624"/>
        <dbReference type="EC" id="2.7.7.108"/>
    </reaction>
</comment>
<evidence type="ECO:0000256" key="8">
    <source>
        <dbReference type="HAMAP-Rule" id="MF_00692"/>
    </source>
</evidence>
<comment type="catalytic activity">
    <reaction evidence="8">
        <text>L-tyrosyl-[protein] + UTP = O-(5'-uridylyl)-L-tyrosyl-[protein] + diphosphate</text>
        <dbReference type="Rhea" id="RHEA:83887"/>
        <dbReference type="Rhea" id="RHEA-COMP:10136"/>
        <dbReference type="Rhea" id="RHEA-COMP:20238"/>
        <dbReference type="ChEBI" id="CHEBI:33019"/>
        <dbReference type="ChEBI" id="CHEBI:46398"/>
        <dbReference type="ChEBI" id="CHEBI:46858"/>
        <dbReference type="ChEBI" id="CHEBI:90602"/>
    </reaction>
</comment>
<dbReference type="OrthoDB" id="9776281at2"/>
<dbReference type="GO" id="GO:0000287">
    <property type="term" value="F:magnesium ion binding"/>
    <property type="evidence" value="ECO:0007669"/>
    <property type="project" value="UniProtKB-UniRule"/>
</dbReference>
<feature type="binding site" evidence="8">
    <location>
        <position position="190"/>
    </location>
    <ligand>
        <name>ATP</name>
        <dbReference type="ChEBI" id="CHEBI:30616"/>
    </ligand>
</feature>
<keyword evidence="7 8" id="KW-0460">Magnesium</keyword>
<proteinExistence type="inferred from homology"/>
<evidence type="ECO:0000256" key="4">
    <source>
        <dbReference type="ARBA" id="ARBA00022723"/>
    </source>
</evidence>